<evidence type="ECO:0000256" key="8">
    <source>
        <dbReference type="ARBA" id="ARBA00023242"/>
    </source>
</evidence>
<dbReference type="PANTHER" id="PTHR10501">
    <property type="entry name" value="U1 SMALL NUCLEAR RIBONUCLEOPROTEIN A/U2 SMALL NUCLEAR RIBONUCLEOPROTEIN B"/>
    <property type="match status" value="1"/>
</dbReference>
<feature type="region of interest" description="Disordered" evidence="11">
    <location>
        <begin position="1"/>
        <end position="27"/>
    </location>
</feature>
<proteinExistence type="inferred from homology"/>
<dbReference type="Gramene" id="EFJ30538">
    <property type="protein sequence ID" value="EFJ30538"/>
    <property type="gene ID" value="SELMODRAFT_409510"/>
</dbReference>
<dbReference type="Proteomes" id="UP000001514">
    <property type="component" value="Unassembled WGS sequence"/>
</dbReference>
<organism evidence="15">
    <name type="scientific">Selaginella moellendorffii</name>
    <name type="common">Spikemoss</name>
    <dbReference type="NCBI Taxonomy" id="88036"/>
    <lineage>
        <taxon>Eukaryota</taxon>
        <taxon>Viridiplantae</taxon>
        <taxon>Streptophyta</taxon>
        <taxon>Embryophyta</taxon>
        <taxon>Tracheophyta</taxon>
        <taxon>Lycopodiopsida</taxon>
        <taxon>Selaginellales</taxon>
        <taxon>Selaginellaceae</taxon>
        <taxon>Selaginella</taxon>
    </lineage>
</organism>
<dbReference type="Gramene" id="EFJ22998">
    <property type="protein sequence ID" value="EFJ22998"/>
    <property type="gene ID" value="SELMODRAFT_175284"/>
</dbReference>
<dbReference type="HOGENOM" id="CLU_041869_1_1_1"/>
<evidence type="ECO:0000256" key="10">
    <source>
        <dbReference type="PROSITE-ProRule" id="PRU00176"/>
    </source>
</evidence>
<dbReference type="SMART" id="SM00360">
    <property type="entry name" value="RRM"/>
    <property type="match status" value="2"/>
</dbReference>
<evidence type="ECO:0000313" key="13">
    <source>
        <dbReference type="EMBL" id="EFJ22998.1"/>
    </source>
</evidence>
<dbReference type="CDD" id="cd12247">
    <property type="entry name" value="RRM2_U1A_like"/>
    <property type="match status" value="1"/>
</dbReference>
<feature type="domain" description="RRM" evidence="12">
    <location>
        <begin position="29"/>
        <end position="108"/>
    </location>
</feature>
<dbReference type="InterPro" id="IPR035979">
    <property type="entry name" value="RBD_domain_sf"/>
</dbReference>
<evidence type="ECO:0000256" key="9">
    <source>
        <dbReference type="ARBA" id="ARBA00023274"/>
    </source>
</evidence>
<dbReference type="EMBL" id="GL377594">
    <property type="protein sequence ID" value="EFJ22998.1"/>
    <property type="molecule type" value="Genomic_DNA"/>
</dbReference>
<feature type="compositionally biased region" description="Pro residues" evidence="11">
    <location>
        <begin position="1"/>
        <end position="12"/>
    </location>
</feature>
<dbReference type="PROSITE" id="PS50102">
    <property type="entry name" value="RRM"/>
    <property type="match status" value="2"/>
</dbReference>
<dbReference type="GO" id="GO:0000398">
    <property type="term" value="P:mRNA splicing, via spliceosome"/>
    <property type="evidence" value="ECO:0000318"/>
    <property type="project" value="GO_Central"/>
</dbReference>
<dbReference type="STRING" id="88036.D8RBP4"/>
<dbReference type="GO" id="GO:0005681">
    <property type="term" value="C:spliceosomal complex"/>
    <property type="evidence" value="ECO:0007669"/>
    <property type="project" value="UniProtKB-KW"/>
</dbReference>
<evidence type="ECO:0000256" key="2">
    <source>
        <dbReference type="ARBA" id="ARBA00007243"/>
    </source>
</evidence>
<evidence type="ECO:0000259" key="12">
    <source>
        <dbReference type="PROSITE" id="PS50102"/>
    </source>
</evidence>
<dbReference type="GO" id="GO:0005685">
    <property type="term" value="C:U1 snRNP"/>
    <property type="evidence" value="ECO:0000318"/>
    <property type="project" value="GO_Central"/>
</dbReference>
<gene>
    <name evidence="13" type="ORF">SELMODRAFT_175284</name>
    <name evidence="14" type="ORF">SELMODRAFT_409510</name>
</gene>
<name>D8RBP4_SELML</name>
<feature type="domain" description="RRM" evidence="12">
    <location>
        <begin position="162"/>
        <end position="235"/>
    </location>
</feature>
<keyword evidence="5" id="KW-0677">Repeat</keyword>
<dbReference type="FunFam" id="3.30.70.330:FF:000039">
    <property type="entry name" value="U1 small nuclear ribonucleoprotein A"/>
    <property type="match status" value="1"/>
</dbReference>
<evidence type="ECO:0000313" key="14">
    <source>
        <dbReference type="EMBL" id="EFJ30538.1"/>
    </source>
</evidence>
<accession>D8RBP4</accession>
<evidence type="ECO:0000256" key="4">
    <source>
        <dbReference type="ARBA" id="ARBA00022728"/>
    </source>
</evidence>
<dbReference type="InterPro" id="IPR000504">
    <property type="entry name" value="RRM_dom"/>
</dbReference>
<dbReference type="GO" id="GO:0030619">
    <property type="term" value="F:U1 snRNA binding"/>
    <property type="evidence" value="ECO:0000318"/>
    <property type="project" value="GO_Central"/>
</dbReference>
<keyword evidence="6 10" id="KW-0694">RNA-binding</keyword>
<evidence type="ECO:0000256" key="3">
    <source>
        <dbReference type="ARBA" id="ARBA00022664"/>
    </source>
</evidence>
<dbReference type="CDD" id="cd12246">
    <property type="entry name" value="RRM1_U1A_like"/>
    <property type="match status" value="1"/>
</dbReference>
<evidence type="ECO:0000256" key="11">
    <source>
        <dbReference type="SAM" id="MobiDB-lite"/>
    </source>
</evidence>
<comment type="subcellular location">
    <subcellularLocation>
        <location evidence="1">Nucleus</location>
    </subcellularLocation>
</comment>
<keyword evidence="9" id="KW-0687">Ribonucleoprotein</keyword>
<protein>
    <recommendedName>
        <fullName evidence="12">RRM domain-containing protein</fullName>
    </recommendedName>
</protein>
<dbReference type="EMBL" id="GL377575">
    <property type="protein sequence ID" value="EFJ30538.1"/>
    <property type="molecule type" value="Genomic_DNA"/>
</dbReference>
<dbReference type="OrthoDB" id="277802at2759"/>
<reference evidence="14 15" key="1">
    <citation type="journal article" date="2011" name="Science">
        <title>The Selaginella genome identifies genetic changes associated with the evolution of vascular plants.</title>
        <authorList>
            <person name="Banks J.A."/>
            <person name="Nishiyama T."/>
            <person name="Hasebe M."/>
            <person name="Bowman J.L."/>
            <person name="Gribskov M."/>
            <person name="dePamphilis C."/>
            <person name="Albert V.A."/>
            <person name="Aono N."/>
            <person name="Aoyama T."/>
            <person name="Ambrose B.A."/>
            <person name="Ashton N.W."/>
            <person name="Axtell M.J."/>
            <person name="Barker E."/>
            <person name="Barker M.S."/>
            <person name="Bennetzen J.L."/>
            <person name="Bonawitz N.D."/>
            <person name="Chapple C."/>
            <person name="Cheng C."/>
            <person name="Correa L.G."/>
            <person name="Dacre M."/>
            <person name="DeBarry J."/>
            <person name="Dreyer I."/>
            <person name="Elias M."/>
            <person name="Engstrom E.M."/>
            <person name="Estelle M."/>
            <person name="Feng L."/>
            <person name="Finet C."/>
            <person name="Floyd S.K."/>
            <person name="Frommer W.B."/>
            <person name="Fujita T."/>
            <person name="Gramzow L."/>
            <person name="Gutensohn M."/>
            <person name="Harholt J."/>
            <person name="Hattori M."/>
            <person name="Heyl A."/>
            <person name="Hirai T."/>
            <person name="Hiwatashi Y."/>
            <person name="Ishikawa M."/>
            <person name="Iwata M."/>
            <person name="Karol K.G."/>
            <person name="Koehler B."/>
            <person name="Kolukisaoglu U."/>
            <person name="Kubo M."/>
            <person name="Kurata T."/>
            <person name="Lalonde S."/>
            <person name="Li K."/>
            <person name="Li Y."/>
            <person name="Litt A."/>
            <person name="Lyons E."/>
            <person name="Manning G."/>
            <person name="Maruyama T."/>
            <person name="Michael T.P."/>
            <person name="Mikami K."/>
            <person name="Miyazaki S."/>
            <person name="Morinaga S."/>
            <person name="Murata T."/>
            <person name="Mueller-Roeber B."/>
            <person name="Nelson D.R."/>
            <person name="Obara M."/>
            <person name="Oguri Y."/>
            <person name="Olmstead R.G."/>
            <person name="Onodera N."/>
            <person name="Petersen B.L."/>
            <person name="Pils B."/>
            <person name="Prigge M."/>
            <person name="Rensing S.A."/>
            <person name="Riano-Pachon D.M."/>
            <person name="Roberts A.W."/>
            <person name="Sato Y."/>
            <person name="Scheller H.V."/>
            <person name="Schulz B."/>
            <person name="Schulz C."/>
            <person name="Shakirov E.V."/>
            <person name="Shibagaki N."/>
            <person name="Shinohara N."/>
            <person name="Shippen D.E."/>
            <person name="Soerensen I."/>
            <person name="Sotooka R."/>
            <person name="Sugimoto N."/>
            <person name="Sugita M."/>
            <person name="Sumikawa N."/>
            <person name="Tanurdzic M."/>
            <person name="Theissen G."/>
            <person name="Ulvskov P."/>
            <person name="Wakazuki S."/>
            <person name="Weng J.K."/>
            <person name="Willats W.W."/>
            <person name="Wipf D."/>
            <person name="Wolf P.G."/>
            <person name="Yang L."/>
            <person name="Zimmer A.D."/>
            <person name="Zhu Q."/>
            <person name="Mitros T."/>
            <person name="Hellsten U."/>
            <person name="Loque D."/>
            <person name="Otillar R."/>
            <person name="Salamov A."/>
            <person name="Schmutz J."/>
            <person name="Shapiro H."/>
            <person name="Lindquist E."/>
            <person name="Lucas S."/>
            <person name="Rokhsar D."/>
            <person name="Grigoriev I.V."/>
        </authorList>
    </citation>
    <scope>NUCLEOTIDE SEQUENCE [LARGE SCALE GENOMIC DNA]</scope>
</reference>
<keyword evidence="3" id="KW-0507">mRNA processing</keyword>
<keyword evidence="8" id="KW-0539">Nucleus</keyword>
<dbReference type="Gene3D" id="3.30.70.330">
    <property type="match status" value="2"/>
</dbReference>
<dbReference type="SUPFAM" id="SSF54928">
    <property type="entry name" value="RNA-binding domain, RBD"/>
    <property type="match status" value="2"/>
</dbReference>
<keyword evidence="15" id="KW-1185">Reference proteome</keyword>
<evidence type="ECO:0000256" key="5">
    <source>
        <dbReference type="ARBA" id="ARBA00022737"/>
    </source>
</evidence>
<dbReference type="KEGG" id="smo:SELMODRAFT_409510"/>
<dbReference type="KEGG" id="smo:SELMODRAFT_175284"/>
<dbReference type="FunCoup" id="D8RBP4">
    <property type="interactions" value="5557"/>
</dbReference>
<dbReference type="InParanoid" id="D8RBP4"/>
<dbReference type="Pfam" id="PF00076">
    <property type="entry name" value="RRM_1"/>
    <property type="match status" value="2"/>
</dbReference>
<keyword evidence="4" id="KW-0747">Spliceosome</keyword>
<comment type="similarity">
    <text evidence="2">Belongs to the RRM U1 A/B'' family.</text>
</comment>
<keyword evidence="7" id="KW-0508">mRNA splicing</keyword>
<evidence type="ECO:0000256" key="7">
    <source>
        <dbReference type="ARBA" id="ARBA00023187"/>
    </source>
</evidence>
<dbReference type="InterPro" id="IPR012677">
    <property type="entry name" value="Nucleotide-bd_a/b_plait_sf"/>
</dbReference>
<sequence length="235" mass="26446">MATAAPAPPAPGPQAQAQQPPPSEVPPNQTIYINNLNEKIKKDELVKSLRAVFSQFGNILDIVACKSLKLKGQAWVVFEDVTAATNALRQMQEFPFYDKALRIQYAKTKSDAVAKLDGTFIPKEKRKKIDEKAEKRKREHHESHSYHYPMRTSVPEIALPNNILFVQKLPHDTSSAQLQMLFSSIPGFKEVRMVDAKPGIAFVEYAEVDQASVAKSTFHAFRVNESPMHITYAKR</sequence>
<dbReference type="OMA" id="LKKGWVM"/>
<dbReference type="eggNOG" id="KOG4206">
    <property type="taxonomic scope" value="Eukaryota"/>
</dbReference>
<evidence type="ECO:0000256" key="6">
    <source>
        <dbReference type="ARBA" id="ARBA00022884"/>
    </source>
</evidence>
<evidence type="ECO:0000313" key="15">
    <source>
        <dbReference type="Proteomes" id="UP000001514"/>
    </source>
</evidence>
<dbReference type="AlphaFoldDB" id="D8RBP4"/>
<evidence type="ECO:0000256" key="1">
    <source>
        <dbReference type="ARBA" id="ARBA00004123"/>
    </source>
</evidence>
<dbReference type="FunFam" id="3.30.70.330:FF:000029">
    <property type="entry name" value="U2 small nuclear ribonucleoprotein B"/>
    <property type="match status" value="1"/>
</dbReference>